<evidence type="ECO:0000313" key="3">
    <source>
        <dbReference type="Proteomes" id="UP001058602"/>
    </source>
</evidence>
<protein>
    <submittedName>
        <fullName evidence="2">Uncharacterized protein</fullName>
    </submittedName>
</protein>
<organism evidence="2 3">
    <name type="scientific">Vibrio japonicus</name>
    <dbReference type="NCBI Taxonomy" id="1824638"/>
    <lineage>
        <taxon>Bacteria</taxon>
        <taxon>Pseudomonadati</taxon>
        <taxon>Pseudomonadota</taxon>
        <taxon>Gammaproteobacteria</taxon>
        <taxon>Vibrionales</taxon>
        <taxon>Vibrionaceae</taxon>
        <taxon>Vibrio</taxon>
    </lineage>
</organism>
<proteinExistence type="predicted"/>
<keyword evidence="1" id="KW-0472">Membrane</keyword>
<keyword evidence="1" id="KW-1133">Transmembrane helix</keyword>
<dbReference type="Proteomes" id="UP001058602">
    <property type="component" value="Chromosome 1"/>
</dbReference>
<evidence type="ECO:0000256" key="1">
    <source>
        <dbReference type="SAM" id="Phobius"/>
    </source>
</evidence>
<name>A0ABY5LIK7_9VIBR</name>
<accession>A0ABY5LIK7</accession>
<gene>
    <name evidence="2" type="ORF">NP165_06545</name>
</gene>
<dbReference type="EMBL" id="CP102096">
    <property type="protein sequence ID" value="UUM31888.1"/>
    <property type="molecule type" value="Genomic_DNA"/>
</dbReference>
<evidence type="ECO:0000313" key="2">
    <source>
        <dbReference type="EMBL" id="UUM31888.1"/>
    </source>
</evidence>
<reference evidence="2" key="1">
    <citation type="submission" date="2022-07" db="EMBL/GenBank/DDBJ databases">
        <title>Complete genome of Vibrio japonicus strain JCM 31412T and phylogenomic assessment of the Nereis clade of the genus Vibrio.</title>
        <authorList>
            <person name="Shlafstein M.D."/>
            <person name="Emsley S.A."/>
            <person name="Ushijima B."/>
            <person name="Videau P."/>
            <person name="Saw J.H."/>
        </authorList>
    </citation>
    <scope>NUCLEOTIDE SEQUENCE</scope>
    <source>
        <strain evidence="2">JCM 31412</strain>
    </source>
</reference>
<feature type="transmembrane region" description="Helical" evidence="1">
    <location>
        <begin position="12"/>
        <end position="30"/>
    </location>
</feature>
<keyword evidence="1" id="KW-0812">Transmembrane</keyword>
<sequence length="120" mass="13714">MAAQKLTRGRFVQIIIMLTLLLAAFFWRTVNHDFAENISCRLGNECVFHIEKSQFIASLSEGSISIISEDDSWEIDALSSHSSIERNGHSWIIYFPETQKEMMVKFTSNAGESKTFNFSK</sequence>
<dbReference type="RefSeq" id="WP_257085606.1">
    <property type="nucleotide sequence ID" value="NZ_CP102096.1"/>
</dbReference>
<keyword evidence="3" id="KW-1185">Reference proteome</keyword>